<dbReference type="EMBL" id="FOTR01000005">
    <property type="protein sequence ID" value="SFL94915.1"/>
    <property type="molecule type" value="Genomic_DNA"/>
</dbReference>
<dbReference type="InterPro" id="IPR050097">
    <property type="entry name" value="Ferredoxin-NADP_redctase_2"/>
</dbReference>
<sequence length="331" mass="37293">MGDYELFDITIIGGGTTGLFATYYASMRNMKVKLLESQSQFGGKVMQFFPEKLIYDVGGYPDILGEDLVEQMISQANRHQPVMLTNRWIETIEKESDHFILYTSNGERHATKAILLATGSGTFHTKTPDNWDTLPFPEFRKRVATNLMNQDKYHNKNVVITANNKVGMGWALHLKETAKSVTIVNPDPKFHQVKEEDLNRLLNSSVQVYLESNITDIDVKENQLQSVAIHKKEQETITVKTDELLTYNGLELQATPLDNWDVATYKGRISVEGDMATNTPGIFAAGDIVQYEGKTNLIASGYSEAITAINKAHLFIDPRATEQLYSTVLYR</sequence>
<feature type="binding site" evidence="6">
    <location>
        <position position="49"/>
    </location>
    <ligand>
        <name>FAD</name>
        <dbReference type="ChEBI" id="CHEBI:57692"/>
    </ligand>
</feature>
<dbReference type="HAMAP" id="MF_01685">
    <property type="entry name" value="FENR2"/>
    <property type="match status" value="1"/>
</dbReference>
<keyword evidence="2 6" id="KW-0285">Flavoprotein</keyword>
<protein>
    <recommendedName>
        <fullName evidence="6">Ferredoxin--NADP reductase</fullName>
        <shortName evidence="6">FNR</shortName>
        <shortName evidence="6">Fd-NADP(+) reductase</shortName>
        <ecNumber evidence="6">1.18.1.2</ecNumber>
    </recommendedName>
</protein>
<feature type="domain" description="FAD/NAD(P)-binding" evidence="7">
    <location>
        <begin position="7"/>
        <end position="305"/>
    </location>
</feature>
<dbReference type="GO" id="GO:0050661">
    <property type="term" value="F:NADP binding"/>
    <property type="evidence" value="ECO:0007669"/>
    <property type="project" value="UniProtKB-UniRule"/>
</dbReference>
<evidence type="ECO:0000256" key="2">
    <source>
        <dbReference type="ARBA" id="ARBA00022630"/>
    </source>
</evidence>
<evidence type="ECO:0000313" key="8">
    <source>
        <dbReference type="EMBL" id="SFL94915.1"/>
    </source>
</evidence>
<dbReference type="PANTHER" id="PTHR48105">
    <property type="entry name" value="THIOREDOXIN REDUCTASE 1-RELATED-RELATED"/>
    <property type="match status" value="1"/>
</dbReference>
<feature type="binding site" evidence="6">
    <location>
        <position position="327"/>
    </location>
    <ligand>
        <name>FAD</name>
        <dbReference type="ChEBI" id="CHEBI:57692"/>
    </ligand>
</feature>
<organism evidence="8 9">
    <name type="scientific">Gracilibacillus orientalis</name>
    <dbReference type="NCBI Taxonomy" id="334253"/>
    <lineage>
        <taxon>Bacteria</taxon>
        <taxon>Bacillati</taxon>
        <taxon>Bacillota</taxon>
        <taxon>Bacilli</taxon>
        <taxon>Bacillales</taxon>
        <taxon>Bacillaceae</taxon>
        <taxon>Gracilibacillus</taxon>
    </lineage>
</organism>
<dbReference type="InterPro" id="IPR023753">
    <property type="entry name" value="FAD/NAD-binding_dom"/>
</dbReference>
<keyword evidence="3 6" id="KW-0274">FAD</keyword>
<reference evidence="9" key="1">
    <citation type="submission" date="2016-10" db="EMBL/GenBank/DDBJ databases">
        <authorList>
            <person name="Varghese N."/>
            <person name="Submissions S."/>
        </authorList>
    </citation>
    <scope>NUCLEOTIDE SEQUENCE [LARGE SCALE GENOMIC DNA]</scope>
    <source>
        <strain evidence="9">CGMCC 1.4250</strain>
    </source>
</reference>
<accession>A0A1I4LVJ8</accession>
<dbReference type="PRINTS" id="PR00368">
    <property type="entry name" value="FADPNR"/>
</dbReference>
<dbReference type="GO" id="GO:0004324">
    <property type="term" value="F:ferredoxin-NADP+ reductase activity"/>
    <property type="evidence" value="ECO:0007669"/>
    <property type="project" value="UniProtKB-UniRule"/>
</dbReference>
<dbReference type="STRING" id="334253.SAMN04487943_105229"/>
<feature type="binding site" evidence="6">
    <location>
        <position position="287"/>
    </location>
    <ligand>
        <name>FAD</name>
        <dbReference type="ChEBI" id="CHEBI:57692"/>
    </ligand>
</feature>
<dbReference type="Gene3D" id="3.50.50.60">
    <property type="entry name" value="FAD/NAD(P)-binding domain"/>
    <property type="match status" value="2"/>
</dbReference>
<evidence type="ECO:0000313" key="9">
    <source>
        <dbReference type="Proteomes" id="UP000198565"/>
    </source>
</evidence>
<proteinExistence type="inferred from homology"/>
<comment type="cofactor">
    <cofactor evidence="6">
        <name>FAD</name>
        <dbReference type="ChEBI" id="CHEBI:57692"/>
    </cofactor>
    <text evidence="6">Binds 1 FAD per subunit.</text>
</comment>
<dbReference type="Proteomes" id="UP000198565">
    <property type="component" value="Unassembled WGS sequence"/>
</dbReference>
<evidence type="ECO:0000256" key="1">
    <source>
        <dbReference type="ARBA" id="ARBA00011738"/>
    </source>
</evidence>
<dbReference type="AlphaFoldDB" id="A0A1I4LVJ8"/>
<keyword evidence="4 6" id="KW-0521">NADP</keyword>
<evidence type="ECO:0000256" key="3">
    <source>
        <dbReference type="ARBA" id="ARBA00022827"/>
    </source>
</evidence>
<feature type="binding site" evidence="6">
    <location>
        <position position="17"/>
    </location>
    <ligand>
        <name>FAD</name>
        <dbReference type="ChEBI" id="CHEBI:57692"/>
    </ligand>
</feature>
<feature type="binding site" evidence="6">
    <location>
        <position position="123"/>
    </location>
    <ligand>
        <name>FAD</name>
        <dbReference type="ChEBI" id="CHEBI:57692"/>
    </ligand>
</feature>
<dbReference type="InterPro" id="IPR036188">
    <property type="entry name" value="FAD/NAD-bd_sf"/>
</dbReference>
<evidence type="ECO:0000256" key="4">
    <source>
        <dbReference type="ARBA" id="ARBA00022857"/>
    </source>
</evidence>
<name>A0A1I4LVJ8_9BACI</name>
<feature type="binding site" evidence="6">
    <location>
        <position position="36"/>
    </location>
    <ligand>
        <name>FAD</name>
        <dbReference type="ChEBI" id="CHEBI:57692"/>
    </ligand>
</feature>
<feature type="binding site" evidence="6">
    <location>
        <position position="44"/>
    </location>
    <ligand>
        <name>FAD</name>
        <dbReference type="ChEBI" id="CHEBI:57692"/>
    </ligand>
</feature>
<evidence type="ECO:0000256" key="6">
    <source>
        <dbReference type="HAMAP-Rule" id="MF_01685"/>
    </source>
</evidence>
<comment type="subunit">
    <text evidence="1 6">Homodimer.</text>
</comment>
<feature type="binding site" evidence="6">
    <location>
        <position position="89"/>
    </location>
    <ligand>
        <name>FAD</name>
        <dbReference type="ChEBI" id="CHEBI:57692"/>
    </ligand>
</feature>
<keyword evidence="5 6" id="KW-0560">Oxidoreductase</keyword>
<dbReference type="Pfam" id="PF07992">
    <property type="entry name" value="Pyr_redox_2"/>
    <property type="match status" value="1"/>
</dbReference>
<dbReference type="EC" id="1.18.1.2" evidence="6"/>
<dbReference type="GO" id="GO:0050660">
    <property type="term" value="F:flavin adenine dinucleotide binding"/>
    <property type="evidence" value="ECO:0007669"/>
    <property type="project" value="UniProtKB-UniRule"/>
</dbReference>
<comment type="catalytic activity">
    <reaction evidence="6">
        <text>2 reduced [2Fe-2S]-[ferredoxin] + NADP(+) + H(+) = 2 oxidized [2Fe-2S]-[ferredoxin] + NADPH</text>
        <dbReference type="Rhea" id="RHEA:20125"/>
        <dbReference type="Rhea" id="RHEA-COMP:10000"/>
        <dbReference type="Rhea" id="RHEA-COMP:10001"/>
        <dbReference type="ChEBI" id="CHEBI:15378"/>
        <dbReference type="ChEBI" id="CHEBI:33737"/>
        <dbReference type="ChEBI" id="CHEBI:33738"/>
        <dbReference type="ChEBI" id="CHEBI:57783"/>
        <dbReference type="ChEBI" id="CHEBI:58349"/>
        <dbReference type="EC" id="1.18.1.2"/>
    </reaction>
</comment>
<comment type="similarity">
    <text evidence="6">Belongs to the ferredoxin--NADP reductase type 2 family.</text>
</comment>
<keyword evidence="9" id="KW-1185">Reference proteome</keyword>
<gene>
    <name evidence="8" type="ORF">SAMN04487943_105229</name>
</gene>
<dbReference type="SUPFAM" id="SSF51905">
    <property type="entry name" value="FAD/NAD(P)-binding domain"/>
    <property type="match status" value="1"/>
</dbReference>
<dbReference type="InterPro" id="IPR022890">
    <property type="entry name" value="Fd--NADP_Rdtase_type_2"/>
</dbReference>
<dbReference type="PRINTS" id="PR00469">
    <property type="entry name" value="PNDRDTASEII"/>
</dbReference>
<dbReference type="OrthoDB" id="2960536at2"/>
<dbReference type="RefSeq" id="WP_091483785.1">
    <property type="nucleotide sequence ID" value="NZ_FOTR01000005.1"/>
</dbReference>
<evidence type="ECO:0000256" key="5">
    <source>
        <dbReference type="ARBA" id="ARBA00023002"/>
    </source>
</evidence>
<evidence type="ECO:0000259" key="7">
    <source>
        <dbReference type="Pfam" id="PF07992"/>
    </source>
</evidence>